<name>A5C3Z6_VITVI</name>
<keyword evidence="1" id="KW-0812">Transmembrane</keyword>
<accession>A5C3Z6</accession>
<keyword evidence="1" id="KW-1133">Transmembrane helix</keyword>
<gene>
    <name evidence="2" type="ORF">VITISV_032296</name>
</gene>
<dbReference type="AlphaFoldDB" id="A5C3Z6"/>
<dbReference type="EMBL" id="AM481397">
    <property type="protein sequence ID" value="CAN64201.1"/>
    <property type="molecule type" value="Genomic_DNA"/>
</dbReference>
<evidence type="ECO:0000313" key="2">
    <source>
        <dbReference type="EMBL" id="CAN64201.1"/>
    </source>
</evidence>
<feature type="transmembrane region" description="Helical" evidence="1">
    <location>
        <begin position="47"/>
        <end position="69"/>
    </location>
</feature>
<evidence type="ECO:0000256" key="1">
    <source>
        <dbReference type="SAM" id="Phobius"/>
    </source>
</evidence>
<sequence>MDPQAATVDQFTATVASIQEEKFVQVIDRPTKREQIQMIVRRLQPKIARHVIGVPFTNFGSLVMAIFSVEDSLARELWPDSFPIDSKGKNPSEE</sequence>
<reference evidence="2" key="1">
    <citation type="journal article" date="2007" name="PLoS ONE">
        <title>The first genome sequence of an elite grapevine cultivar (Pinot noir Vitis vinifera L.): coping with a highly heterozygous genome.</title>
        <authorList>
            <person name="Velasco R."/>
            <person name="Zharkikh A."/>
            <person name="Troggio M."/>
            <person name="Cartwright D.A."/>
            <person name="Cestaro A."/>
            <person name="Pruss D."/>
            <person name="Pindo M."/>
            <person name="FitzGerald L.M."/>
            <person name="Vezzulli S."/>
            <person name="Reid J."/>
            <person name="Malacarne G."/>
            <person name="Iliev D."/>
            <person name="Coppola G."/>
            <person name="Wardell B."/>
            <person name="Micheletti D."/>
            <person name="Macalma T."/>
            <person name="Facci M."/>
            <person name="Mitchell J.T."/>
            <person name="Perazzolli M."/>
            <person name="Eldredge G."/>
            <person name="Gatto P."/>
            <person name="Oyzerski R."/>
            <person name="Moretto M."/>
            <person name="Gutin N."/>
            <person name="Stefanini M."/>
            <person name="Chen Y."/>
            <person name="Segala C."/>
            <person name="Davenport C."/>
            <person name="Dematte L."/>
            <person name="Mraz A."/>
            <person name="Battilana J."/>
            <person name="Stormo K."/>
            <person name="Costa F."/>
            <person name="Tao Q."/>
            <person name="Si-Ammour A."/>
            <person name="Harkins T."/>
            <person name="Lackey A."/>
            <person name="Perbost C."/>
            <person name="Taillon B."/>
            <person name="Stella A."/>
            <person name="Solovyev V."/>
            <person name="Fawcett J.A."/>
            <person name="Sterck L."/>
            <person name="Vandepoele K."/>
            <person name="Grando S.M."/>
            <person name="Toppo S."/>
            <person name="Moser C."/>
            <person name="Lanchbury J."/>
            <person name="Bogden R."/>
            <person name="Skolnick M."/>
            <person name="Sgaramella V."/>
            <person name="Bhatnagar S.K."/>
            <person name="Fontana P."/>
            <person name="Gutin A."/>
            <person name="Van de Peer Y."/>
            <person name="Salamini F."/>
            <person name="Viola R."/>
        </authorList>
    </citation>
    <scope>NUCLEOTIDE SEQUENCE</scope>
</reference>
<keyword evidence="1" id="KW-0472">Membrane</keyword>
<protein>
    <submittedName>
        <fullName evidence="2">Uncharacterized protein</fullName>
    </submittedName>
</protein>
<proteinExistence type="predicted"/>
<organism evidence="2">
    <name type="scientific">Vitis vinifera</name>
    <name type="common">Grape</name>
    <dbReference type="NCBI Taxonomy" id="29760"/>
    <lineage>
        <taxon>Eukaryota</taxon>
        <taxon>Viridiplantae</taxon>
        <taxon>Streptophyta</taxon>
        <taxon>Embryophyta</taxon>
        <taxon>Tracheophyta</taxon>
        <taxon>Spermatophyta</taxon>
        <taxon>Magnoliopsida</taxon>
        <taxon>eudicotyledons</taxon>
        <taxon>Gunneridae</taxon>
        <taxon>Pentapetalae</taxon>
        <taxon>rosids</taxon>
        <taxon>Vitales</taxon>
        <taxon>Vitaceae</taxon>
        <taxon>Viteae</taxon>
        <taxon>Vitis</taxon>
    </lineage>
</organism>